<evidence type="ECO:0000313" key="18">
    <source>
        <dbReference type="Proteomes" id="UP000178869"/>
    </source>
</evidence>
<dbReference type="GO" id="GO:0042276">
    <property type="term" value="P:error-prone translesion synthesis"/>
    <property type="evidence" value="ECO:0007669"/>
    <property type="project" value="TreeGrafter"/>
</dbReference>
<dbReference type="GO" id="GO:0003887">
    <property type="term" value="F:DNA-directed DNA polymerase activity"/>
    <property type="evidence" value="ECO:0007669"/>
    <property type="project" value="UniProtKB-UniRule"/>
</dbReference>
<evidence type="ECO:0000256" key="1">
    <source>
        <dbReference type="ARBA" id="ARBA00004496"/>
    </source>
</evidence>
<dbReference type="Gene3D" id="1.10.150.20">
    <property type="entry name" value="5' to 3' exonuclease, C-terminal subdomain"/>
    <property type="match status" value="1"/>
</dbReference>
<feature type="active site" evidence="15">
    <location>
        <position position="116"/>
    </location>
</feature>
<reference evidence="17 18" key="1">
    <citation type="journal article" date="2016" name="Nat. Commun.">
        <title>Thousands of microbial genomes shed light on interconnected biogeochemical processes in an aquifer system.</title>
        <authorList>
            <person name="Anantharaman K."/>
            <person name="Brown C.T."/>
            <person name="Hug L.A."/>
            <person name="Sharon I."/>
            <person name="Castelle C.J."/>
            <person name="Probst A.J."/>
            <person name="Thomas B.C."/>
            <person name="Singh A."/>
            <person name="Wilkins M.J."/>
            <person name="Karaoz U."/>
            <person name="Brodie E.L."/>
            <person name="Williams K.H."/>
            <person name="Hubbard S.S."/>
            <person name="Banfield J.F."/>
        </authorList>
    </citation>
    <scope>NUCLEOTIDE SEQUENCE [LARGE SCALE GENOMIC DNA]</scope>
</reference>
<dbReference type="Proteomes" id="UP000178869">
    <property type="component" value="Unassembled WGS sequence"/>
</dbReference>
<dbReference type="GO" id="GO:0005737">
    <property type="term" value="C:cytoplasm"/>
    <property type="evidence" value="ECO:0007669"/>
    <property type="project" value="UniProtKB-SubCell"/>
</dbReference>
<keyword evidence="10 15" id="KW-0460">Magnesium</keyword>
<dbReference type="InterPro" id="IPR043502">
    <property type="entry name" value="DNA/RNA_pol_sf"/>
</dbReference>
<comment type="subcellular location">
    <subcellularLocation>
        <location evidence="1 15">Cytoplasm</location>
    </subcellularLocation>
</comment>
<evidence type="ECO:0000256" key="12">
    <source>
        <dbReference type="ARBA" id="ARBA00023125"/>
    </source>
</evidence>
<keyword evidence="8 15" id="KW-0479">Metal-binding</keyword>
<dbReference type="PANTHER" id="PTHR11076:SF33">
    <property type="entry name" value="DNA POLYMERASE KAPPA"/>
    <property type="match status" value="1"/>
</dbReference>
<evidence type="ECO:0000256" key="7">
    <source>
        <dbReference type="ARBA" id="ARBA00022705"/>
    </source>
</evidence>
<comment type="similarity">
    <text evidence="2 15">Belongs to the DNA polymerase type-Y family.</text>
</comment>
<keyword evidence="3 15" id="KW-0515">Mutator protein</keyword>
<proteinExistence type="inferred from homology"/>
<dbReference type="InterPro" id="IPR001126">
    <property type="entry name" value="UmuC"/>
</dbReference>
<dbReference type="EC" id="2.7.7.7" evidence="15"/>
<dbReference type="EMBL" id="MHSR01000008">
    <property type="protein sequence ID" value="OHA47144.1"/>
    <property type="molecule type" value="Genomic_DNA"/>
</dbReference>
<feature type="binding site" evidence="15">
    <location>
        <position position="9"/>
    </location>
    <ligand>
        <name>Mg(2+)</name>
        <dbReference type="ChEBI" id="CHEBI:18420"/>
    </ligand>
</feature>
<keyword evidence="13 15" id="KW-0234">DNA repair</keyword>
<dbReference type="Gene3D" id="3.30.1490.100">
    <property type="entry name" value="DNA polymerase, Y-family, little finger domain"/>
    <property type="match status" value="1"/>
</dbReference>
<gene>
    <name evidence="15" type="primary">dinB</name>
    <name evidence="17" type="ORF">A2828_03985</name>
</gene>
<dbReference type="InterPro" id="IPR043128">
    <property type="entry name" value="Rev_trsase/Diguanyl_cyclase"/>
</dbReference>
<dbReference type="InterPro" id="IPR017961">
    <property type="entry name" value="DNA_pol_Y-fam_little_finger"/>
</dbReference>
<dbReference type="Gene3D" id="3.40.1170.60">
    <property type="match status" value="1"/>
</dbReference>
<name>A0A1G2PFP0_9BACT</name>
<keyword evidence="9 15" id="KW-0227">DNA damage</keyword>
<evidence type="ECO:0000256" key="14">
    <source>
        <dbReference type="ARBA" id="ARBA00049244"/>
    </source>
</evidence>
<keyword evidence="5 15" id="KW-0808">Transferase</keyword>
<dbReference type="InterPro" id="IPR036775">
    <property type="entry name" value="DNA_pol_Y-fam_lit_finger_sf"/>
</dbReference>
<dbReference type="Pfam" id="PF21999">
    <property type="entry name" value="IMS_HHH_1"/>
    <property type="match status" value="1"/>
</dbReference>
<evidence type="ECO:0000256" key="5">
    <source>
        <dbReference type="ARBA" id="ARBA00022679"/>
    </source>
</evidence>
<dbReference type="Gene3D" id="3.30.70.270">
    <property type="match status" value="1"/>
</dbReference>
<dbReference type="NCBIfam" id="NF002677">
    <property type="entry name" value="PRK02406.1"/>
    <property type="match status" value="1"/>
</dbReference>
<dbReference type="Pfam" id="PF11799">
    <property type="entry name" value="IMS_C"/>
    <property type="match status" value="1"/>
</dbReference>
<comment type="function">
    <text evidence="15">Poorly processive, error-prone DNA polymerase involved in untargeted mutagenesis. Copies undamaged DNA at stalled replication forks, which arise in vivo from mismatched or misaligned primer ends. These misaligned primers can be extended by PolIV. Exhibits no 3'-5' exonuclease (proofreading) activity. May be involved in translesional synthesis, in conjunction with the beta clamp from PolIII.</text>
</comment>
<evidence type="ECO:0000256" key="13">
    <source>
        <dbReference type="ARBA" id="ARBA00023204"/>
    </source>
</evidence>
<evidence type="ECO:0000313" key="17">
    <source>
        <dbReference type="EMBL" id="OHA47144.1"/>
    </source>
</evidence>
<feature type="site" description="Substrate discrimination" evidence="15">
    <location>
        <position position="14"/>
    </location>
</feature>
<evidence type="ECO:0000256" key="15">
    <source>
        <dbReference type="HAMAP-Rule" id="MF_01113"/>
    </source>
</evidence>
<dbReference type="InterPro" id="IPR022880">
    <property type="entry name" value="DNApol_IV"/>
</dbReference>
<dbReference type="HAMAP" id="MF_01113">
    <property type="entry name" value="DNApol_IV"/>
    <property type="match status" value="1"/>
</dbReference>
<dbReference type="PROSITE" id="PS50173">
    <property type="entry name" value="UMUC"/>
    <property type="match status" value="1"/>
</dbReference>
<dbReference type="InterPro" id="IPR050116">
    <property type="entry name" value="DNA_polymerase-Y"/>
</dbReference>
<evidence type="ECO:0000256" key="8">
    <source>
        <dbReference type="ARBA" id="ARBA00022723"/>
    </source>
</evidence>
<dbReference type="PANTHER" id="PTHR11076">
    <property type="entry name" value="DNA REPAIR POLYMERASE UMUC / TRANSFERASE FAMILY MEMBER"/>
    <property type="match status" value="1"/>
</dbReference>
<organism evidence="17 18">
    <name type="scientific">Candidatus Terrybacteria bacterium RIFCSPHIGHO2_01_FULL_43_35</name>
    <dbReference type="NCBI Taxonomy" id="1802361"/>
    <lineage>
        <taxon>Bacteria</taxon>
        <taxon>Candidatus Terryibacteriota</taxon>
    </lineage>
</organism>
<dbReference type="GO" id="GO:0000287">
    <property type="term" value="F:magnesium ion binding"/>
    <property type="evidence" value="ECO:0007669"/>
    <property type="project" value="UniProtKB-UniRule"/>
</dbReference>
<evidence type="ECO:0000256" key="4">
    <source>
        <dbReference type="ARBA" id="ARBA00022490"/>
    </source>
</evidence>
<keyword evidence="6 15" id="KW-0548">Nucleotidyltransferase</keyword>
<evidence type="ECO:0000256" key="6">
    <source>
        <dbReference type="ARBA" id="ARBA00022695"/>
    </source>
</evidence>
<evidence type="ECO:0000256" key="2">
    <source>
        <dbReference type="ARBA" id="ARBA00010945"/>
    </source>
</evidence>
<evidence type="ECO:0000256" key="10">
    <source>
        <dbReference type="ARBA" id="ARBA00022842"/>
    </source>
</evidence>
<comment type="cofactor">
    <cofactor evidence="15">
        <name>Mg(2+)</name>
        <dbReference type="ChEBI" id="CHEBI:18420"/>
    </cofactor>
    <text evidence="15">Binds 2 magnesium ions per subunit.</text>
</comment>
<keyword evidence="12 15" id="KW-0238">DNA-binding</keyword>
<dbReference type="InterPro" id="IPR053848">
    <property type="entry name" value="IMS_HHH_1"/>
</dbReference>
<evidence type="ECO:0000256" key="11">
    <source>
        <dbReference type="ARBA" id="ARBA00022932"/>
    </source>
</evidence>
<sequence length="359" mass="40100">MPKIIAHLDLDAFFASVEERDKPRLAGKPIVVGADPEGGKGRGVVSTANYKAREYGIHSAMPISHAWQLSENARRQGKPPAIFMSGNYAKYSQVSQKIMDIIRKFSPQVEQASVDEAYFNLTQEGSFEKAKTICQNLKKDIQVKQGLSASIGLGPNKLIAKIASDMQKPNGLTIVKDGEAATFLAPLSLRKIPGVGPKTEALFNKMGWKYVRDLQKLKKDELMDILGKLGEDIYYKVHGLDDSLIVEDYEAKSIGEQETFRQDVRNPQILFDALKVMSQHIAVSLKKDGFKNFRAVVITVRFGDFETKTRMRTIKSSESSAGKIYSEGMKLLMSFLDKRENPKNKAIRLIGVRVEKLTK</sequence>
<evidence type="ECO:0000259" key="16">
    <source>
        <dbReference type="PROSITE" id="PS50173"/>
    </source>
</evidence>
<dbReference type="GO" id="GO:0006261">
    <property type="term" value="P:DNA-templated DNA replication"/>
    <property type="evidence" value="ECO:0007669"/>
    <property type="project" value="UniProtKB-UniRule"/>
</dbReference>
<keyword evidence="11 15" id="KW-0239">DNA-directed DNA polymerase</keyword>
<dbReference type="SUPFAM" id="SSF56672">
    <property type="entry name" value="DNA/RNA polymerases"/>
    <property type="match status" value="1"/>
</dbReference>
<dbReference type="SUPFAM" id="SSF100879">
    <property type="entry name" value="Lesion bypass DNA polymerase (Y-family), little finger domain"/>
    <property type="match status" value="1"/>
</dbReference>
<keyword evidence="4 15" id="KW-0963">Cytoplasm</keyword>
<feature type="domain" description="UmuC" evidence="16">
    <location>
        <begin position="5"/>
        <end position="196"/>
    </location>
</feature>
<keyword evidence="7 15" id="KW-0235">DNA replication</keyword>
<accession>A0A1G2PFP0</accession>
<comment type="subunit">
    <text evidence="15">Monomer.</text>
</comment>
<dbReference type="GO" id="GO:0003684">
    <property type="term" value="F:damaged DNA binding"/>
    <property type="evidence" value="ECO:0007669"/>
    <property type="project" value="InterPro"/>
</dbReference>
<comment type="caution">
    <text evidence="17">The sequence shown here is derived from an EMBL/GenBank/DDBJ whole genome shotgun (WGS) entry which is preliminary data.</text>
</comment>
<dbReference type="CDD" id="cd03586">
    <property type="entry name" value="PolY_Pol_IV_kappa"/>
    <property type="match status" value="1"/>
</dbReference>
<dbReference type="Pfam" id="PF00817">
    <property type="entry name" value="IMS"/>
    <property type="match status" value="1"/>
</dbReference>
<protein>
    <recommendedName>
        <fullName evidence="15">DNA polymerase IV</fullName>
        <shortName evidence="15">Pol IV</shortName>
        <ecNumber evidence="15">2.7.7.7</ecNumber>
    </recommendedName>
</protein>
<dbReference type="AlphaFoldDB" id="A0A1G2PFP0"/>
<evidence type="ECO:0000256" key="9">
    <source>
        <dbReference type="ARBA" id="ARBA00022763"/>
    </source>
</evidence>
<dbReference type="GO" id="GO:0006281">
    <property type="term" value="P:DNA repair"/>
    <property type="evidence" value="ECO:0007669"/>
    <property type="project" value="UniProtKB-UniRule"/>
</dbReference>
<comment type="catalytic activity">
    <reaction evidence="14 15">
        <text>DNA(n) + a 2'-deoxyribonucleoside 5'-triphosphate = DNA(n+1) + diphosphate</text>
        <dbReference type="Rhea" id="RHEA:22508"/>
        <dbReference type="Rhea" id="RHEA-COMP:17339"/>
        <dbReference type="Rhea" id="RHEA-COMP:17340"/>
        <dbReference type="ChEBI" id="CHEBI:33019"/>
        <dbReference type="ChEBI" id="CHEBI:61560"/>
        <dbReference type="ChEBI" id="CHEBI:173112"/>
        <dbReference type="EC" id="2.7.7.7"/>
    </reaction>
</comment>
<evidence type="ECO:0000256" key="3">
    <source>
        <dbReference type="ARBA" id="ARBA00022457"/>
    </source>
</evidence>
<feature type="binding site" evidence="15">
    <location>
        <position position="115"/>
    </location>
    <ligand>
        <name>Mg(2+)</name>
        <dbReference type="ChEBI" id="CHEBI:18420"/>
    </ligand>
</feature>